<dbReference type="Proteomes" id="UP000600071">
    <property type="component" value="Unassembled WGS sequence"/>
</dbReference>
<accession>A0A833A0R8</accession>
<dbReference type="Gene3D" id="3.40.50.850">
    <property type="entry name" value="Isochorismatase-like"/>
    <property type="match status" value="1"/>
</dbReference>
<dbReference type="EMBL" id="DQVR01000010">
    <property type="protein sequence ID" value="HIQ23491.1"/>
    <property type="molecule type" value="Genomic_DNA"/>
</dbReference>
<dbReference type="SUPFAM" id="SSF52499">
    <property type="entry name" value="Isochorismatase-like hydrolases"/>
    <property type="match status" value="1"/>
</dbReference>
<dbReference type="InterPro" id="IPR036380">
    <property type="entry name" value="Isochorismatase-like_sf"/>
</dbReference>
<dbReference type="AlphaFoldDB" id="A0A833A0R8"/>
<proteinExistence type="predicted"/>
<dbReference type="GO" id="GO:0016787">
    <property type="term" value="F:hydrolase activity"/>
    <property type="evidence" value="ECO:0007669"/>
    <property type="project" value="UniProtKB-KW"/>
</dbReference>
<sequence>MSVAGKTKVEVPEIPIKEAVELPAEKTALIIVDMQNDFVKP</sequence>
<comment type="caution">
    <text evidence="1">The sequence shown here is derived from an EMBL/GenBank/DDBJ whole genome shotgun (WGS) entry which is preliminary data.</text>
</comment>
<feature type="non-terminal residue" evidence="1">
    <location>
        <position position="41"/>
    </location>
</feature>
<name>A0A833A0R8_9CREN</name>
<evidence type="ECO:0000313" key="2">
    <source>
        <dbReference type="Proteomes" id="UP000600071"/>
    </source>
</evidence>
<protein>
    <submittedName>
        <fullName evidence="1">Cysteine hydrolase</fullName>
    </submittedName>
</protein>
<gene>
    <name evidence="1" type="ORF">EYH50_00375</name>
</gene>
<keyword evidence="1" id="KW-0378">Hydrolase</keyword>
<organism evidence="1 2">
    <name type="scientific">Pyrodictium delaneyi</name>
    <dbReference type="NCBI Taxonomy" id="1273541"/>
    <lineage>
        <taxon>Archaea</taxon>
        <taxon>Thermoproteota</taxon>
        <taxon>Thermoprotei</taxon>
        <taxon>Desulfurococcales</taxon>
        <taxon>Pyrodictiaceae</taxon>
        <taxon>Pyrodictium</taxon>
    </lineage>
</organism>
<reference evidence="1" key="1">
    <citation type="journal article" date="2020" name="ISME J.">
        <title>Gammaproteobacteria mediating utilization of methyl-, sulfur- and petroleum organic compounds in deep ocean hydrothermal plumes.</title>
        <authorList>
            <person name="Zhou Z."/>
            <person name="Liu Y."/>
            <person name="Pan J."/>
            <person name="Cron B.R."/>
            <person name="Toner B.M."/>
            <person name="Anantharaman K."/>
            <person name="Breier J.A."/>
            <person name="Dick G.J."/>
            <person name="Li M."/>
        </authorList>
    </citation>
    <scope>NUCLEOTIDE SEQUENCE</scope>
    <source>
        <strain evidence="1">SZUA-1523</strain>
    </source>
</reference>
<evidence type="ECO:0000313" key="1">
    <source>
        <dbReference type="EMBL" id="HIQ23491.1"/>
    </source>
</evidence>